<keyword evidence="1" id="KW-0812">Transmembrane</keyword>
<accession>A0ABQ6M9B7</accession>
<reference evidence="2 3" key="1">
    <citation type="journal article" date="2023" name="Commun. Biol.">
        <title>Genome analysis of Parmales, the sister group of diatoms, reveals the evolutionary specialization of diatoms from phago-mixotrophs to photoautotrophs.</title>
        <authorList>
            <person name="Ban H."/>
            <person name="Sato S."/>
            <person name="Yoshikawa S."/>
            <person name="Yamada K."/>
            <person name="Nakamura Y."/>
            <person name="Ichinomiya M."/>
            <person name="Sato N."/>
            <person name="Blanc-Mathieu R."/>
            <person name="Endo H."/>
            <person name="Kuwata A."/>
            <person name="Ogata H."/>
        </authorList>
    </citation>
    <scope>NUCLEOTIDE SEQUENCE [LARGE SCALE GENOMIC DNA]</scope>
</reference>
<evidence type="ECO:0000313" key="3">
    <source>
        <dbReference type="Proteomes" id="UP001165060"/>
    </source>
</evidence>
<organism evidence="2 3">
    <name type="scientific">Tetraparma gracilis</name>
    <dbReference type="NCBI Taxonomy" id="2962635"/>
    <lineage>
        <taxon>Eukaryota</taxon>
        <taxon>Sar</taxon>
        <taxon>Stramenopiles</taxon>
        <taxon>Ochrophyta</taxon>
        <taxon>Bolidophyceae</taxon>
        <taxon>Parmales</taxon>
        <taxon>Triparmaceae</taxon>
        <taxon>Tetraparma</taxon>
    </lineage>
</organism>
<sequence>MFLSASSLADSLLLLSERLSEAPVSAATASKHAGVNLPPPAADDAWSDVGAFHAGVQSALSGALSGSGPNAPPGKLLRAESFADQFHAFTHAVSWEADAPFFLSLLLLHLSLLSLALLSHKRPRVQAPLFLLLAGAIYLTEPLNSFLAARHRRSPVTSQDYFDARGAFAAAFYAGPLLVALVVVVGNLVREAGGMLVEVKAMEMKRRGGGGGKGGKKGGKKEN</sequence>
<dbReference type="InterPro" id="IPR026721">
    <property type="entry name" value="TMEM18"/>
</dbReference>
<evidence type="ECO:0008006" key="4">
    <source>
        <dbReference type="Google" id="ProtNLM"/>
    </source>
</evidence>
<comment type="caution">
    <text evidence="2">The sequence shown here is derived from an EMBL/GenBank/DDBJ whole genome shotgun (WGS) entry which is preliminary data.</text>
</comment>
<feature type="transmembrane region" description="Helical" evidence="1">
    <location>
        <begin position="99"/>
        <end position="118"/>
    </location>
</feature>
<proteinExistence type="predicted"/>
<name>A0ABQ6M9B7_9STRA</name>
<dbReference type="Proteomes" id="UP001165060">
    <property type="component" value="Unassembled WGS sequence"/>
</dbReference>
<feature type="transmembrane region" description="Helical" evidence="1">
    <location>
        <begin position="167"/>
        <end position="189"/>
    </location>
</feature>
<gene>
    <name evidence="2" type="ORF">TeGR_g8595</name>
</gene>
<feature type="transmembrane region" description="Helical" evidence="1">
    <location>
        <begin position="130"/>
        <end position="147"/>
    </location>
</feature>
<dbReference type="Pfam" id="PF14770">
    <property type="entry name" value="TMEM18"/>
    <property type="match status" value="1"/>
</dbReference>
<keyword evidence="3" id="KW-1185">Reference proteome</keyword>
<keyword evidence="1" id="KW-0472">Membrane</keyword>
<evidence type="ECO:0000313" key="2">
    <source>
        <dbReference type="EMBL" id="GMI22094.1"/>
    </source>
</evidence>
<protein>
    <recommendedName>
        <fullName evidence="4">Transmembrane protein 18</fullName>
    </recommendedName>
</protein>
<dbReference type="EMBL" id="BRYB01001276">
    <property type="protein sequence ID" value="GMI22094.1"/>
    <property type="molecule type" value="Genomic_DNA"/>
</dbReference>
<keyword evidence="1" id="KW-1133">Transmembrane helix</keyword>
<evidence type="ECO:0000256" key="1">
    <source>
        <dbReference type="SAM" id="Phobius"/>
    </source>
</evidence>